<gene>
    <name evidence="2" type="ORF">CALCODRAFT_158933</name>
</gene>
<feature type="compositionally biased region" description="Pro residues" evidence="1">
    <location>
        <begin position="196"/>
        <end position="207"/>
    </location>
</feature>
<evidence type="ECO:0000256" key="1">
    <source>
        <dbReference type="SAM" id="MobiDB-lite"/>
    </source>
</evidence>
<keyword evidence="3" id="KW-1185">Reference proteome</keyword>
<dbReference type="Proteomes" id="UP000076842">
    <property type="component" value="Unassembled WGS sequence"/>
</dbReference>
<protein>
    <submittedName>
        <fullName evidence="2">Uncharacterized protein</fullName>
    </submittedName>
</protein>
<evidence type="ECO:0000313" key="2">
    <source>
        <dbReference type="EMBL" id="KZT60016.1"/>
    </source>
</evidence>
<dbReference type="EMBL" id="KV423935">
    <property type="protein sequence ID" value="KZT60016.1"/>
    <property type="molecule type" value="Genomic_DNA"/>
</dbReference>
<feature type="region of interest" description="Disordered" evidence="1">
    <location>
        <begin position="184"/>
        <end position="210"/>
    </location>
</feature>
<dbReference type="InParanoid" id="A0A165I1L4"/>
<feature type="region of interest" description="Disordered" evidence="1">
    <location>
        <begin position="131"/>
        <end position="167"/>
    </location>
</feature>
<feature type="compositionally biased region" description="Basic and acidic residues" evidence="1">
    <location>
        <begin position="131"/>
        <end position="140"/>
    </location>
</feature>
<reference evidence="2 3" key="1">
    <citation type="journal article" date="2016" name="Mol. Biol. Evol.">
        <title>Comparative Genomics of Early-Diverging Mushroom-Forming Fungi Provides Insights into the Origins of Lignocellulose Decay Capabilities.</title>
        <authorList>
            <person name="Nagy L.G."/>
            <person name="Riley R."/>
            <person name="Tritt A."/>
            <person name="Adam C."/>
            <person name="Daum C."/>
            <person name="Floudas D."/>
            <person name="Sun H."/>
            <person name="Yadav J.S."/>
            <person name="Pangilinan J."/>
            <person name="Larsson K.H."/>
            <person name="Matsuura K."/>
            <person name="Barry K."/>
            <person name="Labutti K."/>
            <person name="Kuo R."/>
            <person name="Ohm R.A."/>
            <person name="Bhattacharya S.S."/>
            <person name="Shirouzu T."/>
            <person name="Yoshinaga Y."/>
            <person name="Martin F.M."/>
            <person name="Grigoriev I.V."/>
            <person name="Hibbett D.S."/>
        </authorList>
    </citation>
    <scope>NUCLEOTIDE SEQUENCE [LARGE SCALE GENOMIC DNA]</scope>
    <source>
        <strain evidence="2 3">HHB12733</strain>
    </source>
</reference>
<accession>A0A165I1L4</accession>
<organism evidence="2 3">
    <name type="scientific">Calocera cornea HHB12733</name>
    <dbReference type="NCBI Taxonomy" id="1353952"/>
    <lineage>
        <taxon>Eukaryota</taxon>
        <taxon>Fungi</taxon>
        <taxon>Dikarya</taxon>
        <taxon>Basidiomycota</taxon>
        <taxon>Agaricomycotina</taxon>
        <taxon>Dacrymycetes</taxon>
        <taxon>Dacrymycetales</taxon>
        <taxon>Dacrymycetaceae</taxon>
        <taxon>Calocera</taxon>
    </lineage>
</organism>
<evidence type="ECO:0000313" key="3">
    <source>
        <dbReference type="Proteomes" id="UP000076842"/>
    </source>
</evidence>
<sequence>MLLDMELRDGRMGMGELCRSGVQRGEDAGGREVYAVWEHLPDVVRAVPCGCGRVSVFRAERARSSGATRSIGRRGCALRLRLRLRLCVSYGRGRGCWAIGGREEWKAGEGRMGWAVGSVEGVLRGEGRWWTGRKEGKEGGRGANAGRAGAGGQEGGREGEGGGMPIKGRQMDEMRIRTHARLCSAAGHPGSTPVPSFRPPQQGPPPTANASVLNHLSARLSTRSPPCLALPRNNLSPEAGSPHADAHMSHTYSSPAPCVTEPKTTGMSSYTALMVHQSAHCACARAGHPPALRSLIQ</sequence>
<proteinExistence type="predicted"/>
<dbReference type="AlphaFoldDB" id="A0A165I1L4"/>
<name>A0A165I1L4_9BASI</name>